<dbReference type="AlphaFoldDB" id="A0A7X3IGE1"/>
<comment type="caution">
    <text evidence="2">The sequence shown here is derived from an EMBL/GenBank/DDBJ whole genome shotgun (WGS) entry which is preliminary data.</text>
</comment>
<dbReference type="Proteomes" id="UP000460318">
    <property type="component" value="Unassembled WGS sequence"/>
</dbReference>
<dbReference type="RefSeq" id="WP_160496854.1">
    <property type="nucleotide sequence ID" value="NZ_WUBI01000001.1"/>
</dbReference>
<feature type="signal peptide" evidence="1">
    <location>
        <begin position="1"/>
        <end position="26"/>
    </location>
</feature>
<evidence type="ECO:0000256" key="1">
    <source>
        <dbReference type="SAM" id="SignalP"/>
    </source>
</evidence>
<protein>
    <recommendedName>
        <fullName evidence="4">DUF4367 domain-containing protein</fullName>
    </recommendedName>
</protein>
<organism evidence="2 3">
    <name type="scientific">Paenibacillus dendrobii</name>
    <dbReference type="NCBI Taxonomy" id="2691084"/>
    <lineage>
        <taxon>Bacteria</taxon>
        <taxon>Bacillati</taxon>
        <taxon>Bacillota</taxon>
        <taxon>Bacilli</taxon>
        <taxon>Bacillales</taxon>
        <taxon>Paenibacillaceae</taxon>
        <taxon>Paenibacillus</taxon>
    </lineage>
</organism>
<proteinExistence type="predicted"/>
<sequence length="265" mass="28693">MLGTKLKTVISLVAVMSIAGTVSAYASTPSVSPKDLKSKVAVTLIKADQKPATVQDQIDKLYAGLKPGQVIAYYVKDPKLNPSDQISFAGKGFVFQKYNDYVAKAKKVNAPLLAKPATLPKGYTFKAGFLYPQNPDRTSALYKKLDQELKEQAAQGKKTLFTKPLEVVEESSAVLTFVKNKAEMSVVATFVKPSESIGGTPVPGSNPDQKTETLGINGIECTYTTELQGRDHLDWTDSANKVHYSILAKNAKTDVISLAKSMVKK</sequence>
<feature type="chain" id="PRO_5031212013" description="DUF4367 domain-containing protein" evidence="1">
    <location>
        <begin position="27"/>
        <end position="265"/>
    </location>
</feature>
<evidence type="ECO:0008006" key="4">
    <source>
        <dbReference type="Google" id="ProtNLM"/>
    </source>
</evidence>
<accession>A0A7X3IGE1</accession>
<dbReference type="EMBL" id="WUBI01000001">
    <property type="protein sequence ID" value="MWV43345.1"/>
    <property type="molecule type" value="Genomic_DNA"/>
</dbReference>
<evidence type="ECO:0000313" key="2">
    <source>
        <dbReference type="EMBL" id="MWV43345.1"/>
    </source>
</evidence>
<name>A0A7X3IGE1_9BACL</name>
<reference evidence="2 3" key="1">
    <citation type="submission" date="2019-12" db="EMBL/GenBank/DDBJ databases">
        <title>Paenibacillus sp. nov., an endophytic bacterium isolated from the stem of Dendrobium.</title>
        <authorList>
            <person name="Zhao R."/>
        </authorList>
    </citation>
    <scope>NUCLEOTIDE SEQUENCE [LARGE SCALE GENOMIC DNA]</scope>
    <source>
        <strain evidence="2 3">HJL G12</strain>
    </source>
</reference>
<keyword evidence="1" id="KW-0732">Signal</keyword>
<keyword evidence="3" id="KW-1185">Reference proteome</keyword>
<gene>
    <name evidence="2" type="ORF">GRF59_06835</name>
</gene>
<evidence type="ECO:0000313" key="3">
    <source>
        <dbReference type="Proteomes" id="UP000460318"/>
    </source>
</evidence>